<protein>
    <submittedName>
        <fullName evidence="1">Uncharacterized protein</fullName>
    </submittedName>
</protein>
<name>A0ABX2G023_9BURK</name>
<keyword evidence="2" id="KW-1185">Reference proteome</keyword>
<dbReference type="Proteomes" id="UP001516061">
    <property type="component" value="Unassembled WGS sequence"/>
</dbReference>
<proteinExistence type="predicted"/>
<sequence length="175" mass="18491">MNILTGEASDDFFGGDVPAAARELLHQAARAQAEQRATLLWTAQAIAPRSLAILYALCKHHAGRREFEQAERAALRGLQEAARQVGLPEDWRALERGAPPPGIDFHSDGPARFWLFMLKALAFIGLRSGRPDEARELLDLLAGVGAAARVGDEVTAALLAGAAGPTGPIGPLSPG</sequence>
<reference evidence="1 2" key="1">
    <citation type="submission" date="2020-05" db="EMBL/GenBank/DDBJ databases">
        <title>Genomic Encyclopedia of Type Strains, Phase IV (KMG-V): Genome sequencing to study the core and pangenomes of soil and plant-associated prokaryotes.</title>
        <authorList>
            <person name="Whitman W."/>
        </authorList>
    </citation>
    <scope>NUCLEOTIDE SEQUENCE [LARGE SCALE GENOMIC DNA]</scope>
    <source>
        <strain evidence="1 2">C29</strain>
    </source>
</reference>
<organism evidence="1 2">
    <name type="scientific">Sphaerotilus uruguayifluvii</name>
    <dbReference type="NCBI Taxonomy" id="2735897"/>
    <lineage>
        <taxon>Bacteria</taxon>
        <taxon>Pseudomonadati</taxon>
        <taxon>Pseudomonadota</taxon>
        <taxon>Betaproteobacteria</taxon>
        <taxon>Burkholderiales</taxon>
        <taxon>Sphaerotilaceae</taxon>
        <taxon>Sphaerotilus</taxon>
    </lineage>
</organism>
<comment type="caution">
    <text evidence="1">The sequence shown here is derived from an EMBL/GenBank/DDBJ whole genome shotgun (WGS) entry which is preliminary data.</text>
</comment>
<evidence type="ECO:0000313" key="1">
    <source>
        <dbReference type="EMBL" id="NRT55394.1"/>
    </source>
</evidence>
<gene>
    <name evidence="1" type="ORF">HNQ01_001104</name>
</gene>
<accession>A0ABX2G023</accession>
<evidence type="ECO:0000313" key="2">
    <source>
        <dbReference type="Proteomes" id="UP001516061"/>
    </source>
</evidence>
<dbReference type="EMBL" id="JABSNM010000003">
    <property type="protein sequence ID" value="NRT55394.1"/>
    <property type="molecule type" value="Genomic_DNA"/>
</dbReference>
<dbReference type="RefSeq" id="WP_173804360.1">
    <property type="nucleotide sequence ID" value="NZ_JABSNM010000003.1"/>
</dbReference>